<keyword evidence="6" id="KW-1185">Reference proteome</keyword>
<dbReference type="GO" id="GO:0016787">
    <property type="term" value="F:hydrolase activity"/>
    <property type="evidence" value="ECO:0007669"/>
    <property type="project" value="UniProtKB-KW"/>
</dbReference>
<dbReference type="PANTHER" id="PTHR11559">
    <property type="entry name" value="CARBOXYLESTERASE"/>
    <property type="match status" value="1"/>
</dbReference>
<dbReference type="PROSITE" id="PS00122">
    <property type="entry name" value="CARBOXYLESTERASE_B_1"/>
    <property type="match status" value="1"/>
</dbReference>
<evidence type="ECO:0000313" key="5">
    <source>
        <dbReference type="EMBL" id="ETX05087.1"/>
    </source>
</evidence>
<dbReference type="ESTHER" id="9delt-w4m617">
    <property type="family name" value="Carb_B_Bacteria"/>
</dbReference>
<dbReference type="Proteomes" id="UP000019140">
    <property type="component" value="Unassembled WGS sequence"/>
</dbReference>
<dbReference type="InterPro" id="IPR050309">
    <property type="entry name" value="Type-B_Carboxylest/Lipase"/>
</dbReference>
<accession>W4M617</accession>
<evidence type="ECO:0000313" key="6">
    <source>
        <dbReference type="Proteomes" id="UP000019140"/>
    </source>
</evidence>
<dbReference type="EMBL" id="AZHX01001047">
    <property type="protein sequence ID" value="ETX05087.1"/>
    <property type="molecule type" value="Genomic_DNA"/>
</dbReference>
<sequence length="496" mass="54290">MSLSTMVETAYGKLQGYFTGRCLLFAGIPYAAAPVGERRFRPPEPPEPWSGVRSATYFGPMQPQSPSRFEVFLGPDPHVQSEDSLRLNVWTPAADDQRRPVLVFIHGGAWVSGAGSFPLYHGEAFATRYNAVFVSLNYRLAEAGGLYLGHRDPGFSASGNTALLDQIAALTWVRDHIAAFGGDANNVTLCGQSAGANATAALMTSPRAAGLFQRAICQSPSYLVRTKEDAIETTEYYLDILGVQTIGDLQRLPIETLLTARGQLMRDLAKPPRLSVWGAVMDDDVLPRHPLDAAAAGTLAPIPLLIGACHDDYRPYLHLMPPGTVPQDDAAVRQFFEQLGIDGTRTVALYRERHGSIEPADLFAAAMTDYRFHQPAIALAERHAPHQPTFMYDFMWASPVLNGALRAGHTVEIPFAFNNLWTPCTPYQLGDEPPAALADAMSAAWYAFMRSGQPGVDQLPAWPPYEPDTRTTMALDTESVLLTDPAPDQRRYWAAE</sequence>
<evidence type="ECO:0000256" key="1">
    <source>
        <dbReference type="ARBA" id="ARBA00005964"/>
    </source>
</evidence>
<dbReference type="InterPro" id="IPR002018">
    <property type="entry name" value="CarbesteraseB"/>
</dbReference>
<dbReference type="EC" id="3.1.1.-" evidence="3"/>
<comment type="similarity">
    <text evidence="1 3">Belongs to the type-B carboxylesterase/lipase family.</text>
</comment>
<dbReference type="InterPro" id="IPR029058">
    <property type="entry name" value="AB_hydrolase_fold"/>
</dbReference>
<dbReference type="AlphaFoldDB" id="W4M617"/>
<protein>
    <recommendedName>
        <fullName evidence="3">Carboxylic ester hydrolase</fullName>
        <ecNumber evidence="3">3.1.1.-</ecNumber>
    </recommendedName>
</protein>
<comment type="caution">
    <text evidence="5">The sequence shown here is derived from an EMBL/GenBank/DDBJ whole genome shotgun (WGS) entry which is preliminary data.</text>
</comment>
<reference evidence="5 6" key="1">
    <citation type="journal article" date="2014" name="Nature">
        <title>An environmental bacterial taxon with a large and distinct metabolic repertoire.</title>
        <authorList>
            <person name="Wilson M.C."/>
            <person name="Mori T."/>
            <person name="Ruckert C."/>
            <person name="Uria A.R."/>
            <person name="Helf M.J."/>
            <person name="Takada K."/>
            <person name="Gernert C."/>
            <person name="Steffens U.A."/>
            <person name="Heycke N."/>
            <person name="Schmitt S."/>
            <person name="Rinke C."/>
            <person name="Helfrich E.J."/>
            <person name="Brachmann A.O."/>
            <person name="Gurgui C."/>
            <person name="Wakimoto T."/>
            <person name="Kracht M."/>
            <person name="Crusemann M."/>
            <person name="Hentschel U."/>
            <person name="Abe I."/>
            <person name="Matsunaga S."/>
            <person name="Kalinowski J."/>
            <person name="Takeyama H."/>
            <person name="Piel J."/>
        </authorList>
    </citation>
    <scope>NUCLEOTIDE SEQUENCE [LARGE SCALE GENOMIC DNA]</scope>
    <source>
        <strain evidence="6">TSY2</strain>
    </source>
</reference>
<keyword evidence="2 3" id="KW-0378">Hydrolase</keyword>
<proteinExistence type="inferred from homology"/>
<organism evidence="5 6">
    <name type="scientific">Candidatus Entotheonella gemina</name>
    <dbReference type="NCBI Taxonomy" id="1429439"/>
    <lineage>
        <taxon>Bacteria</taxon>
        <taxon>Pseudomonadati</taxon>
        <taxon>Nitrospinota/Tectimicrobiota group</taxon>
        <taxon>Candidatus Tectimicrobiota</taxon>
        <taxon>Candidatus Entotheonellia</taxon>
        <taxon>Candidatus Entotheonellales</taxon>
        <taxon>Candidatus Entotheonellaceae</taxon>
        <taxon>Candidatus Entotheonella</taxon>
    </lineage>
</organism>
<dbReference type="Pfam" id="PF00135">
    <property type="entry name" value="COesterase"/>
    <property type="match status" value="1"/>
</dbReference>
<gene>
    <name evidence="5" type="ORF">ETSY2_25065</name>
</gene>
<name>W4M617_9BACT</name>
<dbReference type="HOGENOM" id="CLU_006586_16_4_7"/>
<evidence type="ECO:0000259" key="4">
    <source>
        <dbReference type="Pfam" id="PF00135"/>
    </source>
</evidence>
<dbReference type="Gene3D" id="3.40.50.1820">
    <property type="entry name" value="alpha/beta hydrolase"/>
    <property type="match status" value="1"/>
</dbReference>
<dbReference type="InterPro" id="IPR019826">
    <property type="entry name" value="Carboxylesterase_B_AS"/>
</dbReference>
<dbReference type="PATRIC" id="fig|1429439.4.peg.4254"/>
<feature type="domain" description="Carboxylesterase type B" evidence="4">
    <location>
        <begin position="5"/>
        <end position="480"/>
    </location>
</feature>
<dbReference type="SUPFAM" id="SSF53474">
    <property type="entry name" value="alpha/beta-Hydrolases"/>
    <property type="match status" value="1"/>
</dbReference>
<evidence type="ECO:0000256" key="3">
    <source>
        <dbReference type="RuleBase" id="RU361235"/>
    </source>
</evidence>
<evidence type="ECO:0000256" key="2">
    <source>
        <dbReference type="ARBA" id="ARBA00022801"/>
    </source>
</evidence>